<keyword evidence="4" id="KW-0560">Oxidoreductase</keyword>
<dbReference type="PRINTS" id="PR00458">
    <property type="entry name" value="PEROXIDASE"/>
</dbReference>
<keyword evidence="7" id="KW-1133">Transmembrane helix</keyword>
<evidence type="ECO:0000256" key="5">
    <source>
        <dbReference type="ARBA" id="ARBA00023004"/>
    </source>
</evidence>
<dbReference type="GO" id="GO:0000302">
    <property type="term" value="P:response to reactive oxygen species"/>
    <property type="evidence" value="ECO:0007669"/>
    <property type="project" value="TreeGrafter"/>
</dbReference>
<proteinExistence type="inferred from homology"/>
<gene>
    <name evidence="9" type="ORF">LVIROSA_LOCUS19001</name>
</gene>
<evidence type="ECO:0000313" key="10">
    <source>
        <dbReference type="Proteomes" id="UP001157418"/>
    </source>
</evidence>
<dbReference type="PROSITE" id="PS00436">
    <property type="entry name" value="PEROXIDASE_2"/>
    <property type="match status" value="1"/>
</dbReference>
<dbReference type="GO" id="GO:0004601">
    <property type="term" value="F:peroxidase activity"/>
    <property type="evidence" value="ECO:0007669"/>
    <property type="project" value="UniProtKB-KW"/>
</dbReference>
<dbReference type="GO" id="GO:0042744">
    <property type="term" value="P:hydrogen peroxide catabolic process"/>
    <property type="evidence" value="ECO:0007669"/>
    <property type="project" value="TreeGrafter"/>
</dbReference>
<keyword evidence="3" id="KW-0479">Metal-binding</keyword>
<dbReference type="InterPro" id="IPR010255">
    <property type="entry name" value="Haem_peroxidase_sf"/>
</dbReference>
<keyword evidence="7" id="KW-0472">Membrane</keyword>
<dbReference type="Proteomes" id="UP001157418">
    <property type="component" value="Unassembled WGS sequence"/>
</dbReference>
<accession>A0AAU9N3C6</accession>
<dbReference type="PROSITE" id="PS50873">
    <property type="entry name" value="PEROXIDASE_4"/>
    <property type="match status" value="1"/>
</dbReference>
<sequence>MRCHHRQLLLLQYRRWYSNSKTITTNQQLRNWRDDRRFTWETMELTIAIVVLLWKKFMRASGHGVVFWCWVRLGLCGRISKSVTGSTVNAEAFKLEGSELEATVIVSMERYADFFGKRNRCFSSMGRPVVDAEYREEIEKARRDLRALIFNKTCAPIMLRLAFHDAGTYCKHTGTGGPNGSIRKPEEFEQSCNKGLKVAIDFCEEIKSKHPKISYADIFQAWLLLKSPVVPTIDFIPGRKDSNECTEEGRLPDLEKGPIHLMDTFKRMGLCIMDFVALSGAHVMDRTQKNRSNFDGPWTDKPLKFDNSYFINLLREYREELVRREPEALVRREFLNLLIGEHDGTSLIPSDRTMMTFAEFRCDVMKYAEIPELFLKEYAQAHKKLSELGFIKNPPFHLYHKMKKKKKSSVLPQTIAGVIIAASIMMVWYRVKQR</sequence>
<dbReference type="GO" id="GO:0034599">
    <property type="term" value="P:cellular response to oxidative stress"/>
    <property type="evidence" value="ECO:0007669"/>
    <property type="project" value="InterPro"/>
</dbReference>
<dbReference type="Pfam" id="PF00141">
    <property type="entry name" value="peroxidase"/>
    <property type="match status" value="1"/>
</dbReference>
<feature type="transmembrane region" description="Helical" evidence="7">
    <location>
        <begin position="410"/>
        <end position="429"/>
    </location>
</feature>
<comment type="similarity">
    <text evidence="6">Belongs to the peroxidase family.</text>
</comment>
<feature type="domain" description="Plant heme peroxidase family profile" evidence="8">
    <location>
        <begin position="203"/>
        <end position="389"/>
    </location>
</feature>
<dbReference type="GO" id="GO:0020037">
    <property type="term" value="F:heme binding"/>
    <property type="evidence" value="ECO:0007669"/>
    <property type="project" value="InterPro"/>
</dbReference>
<dbReference type="PANTHER" id="PTHR31356:SF61">
    <property type="entry name" value="L-ASCORBATE PEROXIDASE 3, PEROXISOMAL-RELATED"/>
    <property type="match status" value="1"/>
</dbReference>
<dbReference type="GO" id="GO:0046872">
    <property type="term" value="F:metal ion binding"/>
    <property type="evidence" value="ECO:0007669"/>
    <property type="project" value="UniProtKB-KW"/>
</dbReference>
<dbReference type="InterPro" id="IPR002016">
    <property type="entry name" value="Haem_peroxidase"/>
</dbReference>
<dbReference type="InterPro" id="IPR002207">
    <property type="entry name" value="Peroxidase_I"/>
</dbReference>
<evidence type="ECO:0000259" key="8">
    <source>
        <dbReference type="PROSITE" id="PS50873"/>
    </source>
</evidence>
<keyword evidence="2" id="KW-0349">Heme</keyword>
<name>A0AAU9N3C6_9ASTR</name>
<evidence type="ECO:0000256" key="7">
    <source>
        <dbReference type="SAM" id="Phobius"/>
    </source>
</evidence>
<dbReference type="PRINTS" id="PR00459">
    <property type="entry name" value="ASPEROXIDASE"/>
</dbReference>
<dbReference type="EMBL" id="CAKMRJ010003334">
    <property type="protein sequence ID" value="CAH1432346.1"/>
    <property type="molecule type" value="Genomic_DNA"/>
</dbReference>
<organism evidence="9 10">
    <name type="scientific">Lactuca virosa</name>
    <dbReference type="NCBI Taxonomy" id="75947"/>
    <lineage>
        <taxon>Eukaryota</taxon>
        <taxon>Viridiplantae</taxon>
        <taxon>Streptophyta</taxon>
        <taxon>Embryophyta</taxon>
        <taxon>Tracheophyta</taxon>
        <taxon>Spermatophyta</taxon>
        <taxon>Magnoliopsida</taxon>
        <taxon>eudicotyledons</taxon>
        <taxon>Gunneridae</taxon>
        <taxon>Pentapetalae</taxon>
        <taxon>asterids</taxon>
        <taxon>campanulids</taxon>
        <taxon>Asterales</taxon>
        <taxon>Asteraceae</taxon>
        <taxon>Cichorioideae</taxon>
        <taxon>Cichorieae</taxon>
        <taxon>Lactucinae</taxon>
        <taxon>Lactuca</taxon>
    </lineage>
</organism>
<evidence type="ECO:0000256" key="4">
    <source>
        <dbReference type="ARBA" id="ARBA00023002"/>
    </source>
</evidence>
<dbReference type="Gene3D" id="1.10.420.10">
    <property type="entry name" value="Peroxidase, domain 2"/>
    <property type="match status" value="1"/>
</dbReference>
<evidence type="ECO:0000256" key="2">
    <source>
        <dbReference type="ARBA" id="ARBA00022617"/>
    </source>
</evidence>
<reference evidence="9 10" key="1">
    <citation type="submission" date="2022-01" db="EMBL/GenBank/DDBJ databases">
        <authorList>
            <person name="Xiong W."/>
            <person name="Schranz E."/>
        </authorList>
    </citation>
    <scope>NUCLEOTIDE SEQUENCE [LARGE SCALE GENOMIC DNA]</scope>
</reference>
<comment type="caution">
    <text evidence="9">The sequence shown here is derived from an EMBL/GenBank/DDBJ whole genome shotgun (WGS) entry which is preliminary data.</text>
</comment>
<dbReference type="SUPFAM" id="SSF48113">
    <property type="entry name" value="Heme-dependent peroxidases"/>
    <property type="match status" value="1"/>
</dbReference>
<keyword evidence="1" id="KW-0575">Peroxidase</keyword>
<dbReference type="InterPro" id="IPR019794">
    <property type="entry name" value="Peroxidases_AS"/>
</dbReference>
<evidence type="ECO:0000256" key="3">
    <source>
        <dbReference type="ARBA" id="ARBA00022723"/>
    </source>
</evidence>
<keyword evidence="10" id="KW-1185">Reference proteome</keyword>
<evidence type="ECO:0000256" key="1">
    <source>
        <dbReference type="ARBA" id="ARBA00022559"/>
    </source>
</evidence>
<evidence type="ECO:0000256" key="6">
    <source>
        <dbReference type="RuleBase" id="RU004241"/>
    </source>
</evidence>
<keyword evidence="5" id="KW-0408">Iron</keyword>
<dbReference type="InterPro" id="IPR044831">
    <property type="entry name" value="Ccp1-like"/>
</dbReference>
<evidence type="ECO:0000313" key="9">
    <source>
        <dbReference type="EMBL" id="CAH1432346.1"/>
    </source>
</evidence>
<dbReference type="AlphaFoldDB" id="A0AAU9N3C6"/>
<dbReference type="GO" id="GO:0009507">
    <property type="term" value="C:chloroplast"/>
    <property type="evidence" value="ECO:0007669"/>
    <property type="project" value="TreeGrafter"/>
</dbReference>
<protein>
    <recommendedName>
        <fullName evidence="8">Plant heme peroxidase family profile domain-containing protein</fullName>
    </recommendedName>
</protein>
<keyword evidence="7" id="KW-0812">Transmembrane</keyword>
<dbReference type="PANTHER" id="PTHR31356">
    <property type="entry name" value="THYLAKOID LUMENAL 29 KDA PROTEIN, CHLOROPLASTIC-RELATED"/>
    <property type="match status" value="1"/>
</dbReference>
<dbReference type="Gene3D" id="1.10.520.10">
    <property type="match status" value="1"/>
</dbReference>